<dbReference type="Proteomes" id="UP000193862">
    <property type="component" value="Unassembled WGS sequence"/>
</dbReference>
<dbReference type="InterPro" id="IPR024572">
    <property type="entry name" value="RcnB"/>
</dbReference>
<evidence type="ECO:0000313" key="3">
    <source>
        <dbReference type="Proteomes" id="UP000193862"/>
    </source>
</evidence>
<evidence type="ECO:0000256" key="1">
    <source>
        <dbReference type="SAM" id="MobiDB-lite"/>
    </source>
</evidence>
<evidence type="ECO:0000313" key="2">
    <source>
        <dbReference type="EMBL" id="SLN57760.1"/>
    </source>
</evidence>
<gene>
    <name evidence="2" type="ORF">AQS8620_02574</name>
</gene>
<dbReference type="AlphaFoldDB" id="A0A1Y5T7W7"/>
<feature type="compositionally biased region" description="Low complexity" evidence="1">
    <location>
        <begin position="118"/>
        <end position="136"/>
    </location>
</feature>
<protein>
    <submittedName>
        <fullName evidence="2">Uncharacterized protein</fullName>
    </submittedName>
</protein>
<reference evidence="2 3" key="1">
    <citation type="submission" date="2017-03" db="EMBL/GenBank/DDBJ databases">
        <authorList>
            <person name="Afonso C.L."/>
            <person name="Miller P.J."/>
            <person name="Scott M.A."/>
            <person name="Spackman E."/>
            <person name="Goraichik I."/>
            <person name="Dimitrov K.M."/>
            <person name="Suarez D.L."/>
            <person name="Swayne D.E."/>
        </authorList>
    </citation>
    <scope>NUCLEOTIDE SEQUENCE [LARGE SCALE GENOMIC DNA]</scope>
    <source>
        <strain evidence="2 3">CECT 8620</strain>
    </source>
</reference>
<dbReference type="EMBL" id="FWFS01000009">
    <property type="protein sequence ID" value="SLN57760.1"/>
    <property type="molecule type" value="Genomic_DNA"/>
</dbReference>
<organism evidence="2 3">
    <name type="scientific">Aquimixticola soesokkakensis</name>
    <dbReference type="NCBI Taxonomy" id="1519096"/>
    <lineage>
        <taxon>Bacteria</taxon>
        <taxon>Pseudomonadati</taxon>
        <taxon>Pseudomonadota</taxon>
        <taxon>Alphaproteobacteria</taxon>
        <taxon>Rhodobacterales</taxon>
        <taxon>Paracoccaceae</taxon>
        <taxon>Aquimixticola</taxon>
    </lineage>
</organism>
<feature type="region of interest" description="Disordered" evidence="1">
    <location>
        <begin position="108"/>
        <end position="152"/>
    </location>
</feature>
<sequence>MFPDFPPNSRPPNSRRPNLWLQNAWLQALWRDRAHRRDRRVARAGCIALALVLSATSGIASTSGSVTSTGATLQTALPLDMALFTPSTLSAAQAKSLKNNRLLVEGKAKSKAPKLAKPKASAPAQPPAQTQVTPAPHAKTVKTGDTLAGTPDRRMRMRDWDLWGLSAPPSGAAWFRFGTDAVLLDRTSLEVLKVRPKALDFEDQ</sequence>
<dbReference type="Gene3D" id="3.10.450.160">
    <property type="entry name" value="inner membrane protein cigr"/>
    <property type="match status" value="1"/>
</dbReference>
<keyword evidence="3" id="KW-1185">Reference proteome</keyword>
<name>A0A1Y5T7W7_9RHOB</name>
<proteinExistence type="predicted"/>
<dbReference type="Pfam" id="PF11776">
    <property type="entry name" value="RcnB"/>
    <property type="match status" value="1"/>
</dbReference>
<accession>A0A1Y5T7W7</accession>